<dbReference type="Gene3D" id="1.20.1260.20">
    <property type="entry name" value="PPE superfamily"/>
    <property type="match status" value="1"/>
</dbReference>
<dbReference type="SUPFAM" id="SSF140459">
    <property type="entry name" value="PE/PPE dimer-like"/>
    <property type="match status" value="1"/>
</dbReference>
<feature type="domain" description="PPE" evidence="3">
    <location>
        <begin position="2"/>
        <end position="165"/>
    </location>
</feature>
<dbReference type="KEGG" id="mbb:BCG_3158"/>
<dbReference type="FunFam" id="1.20.1260.20:FF:000001">
    <property type="entry name" value="PPE family protein PPE41"/>
    <property type="match status" value="1"/>
</dbReference>
<gene>
    <name evidence="5" type="primary">PPE50</name>
    <name evidence="5" type="ordered locus">BCG_3158</name>
</gene>
<dbReference type="InterPro" id="IPR000030">
    <property type="entry name" value="PPE_dom"/>
</dbReference>
<evidence type="ECO:0000259" key="3">
    <source>
        <dbReference type="Pfam" id="PF00823"/>
    </source>
</evidence>
<evidence type="ECO:0000313" key="5">
    <source>
        <dbReference type="EMBL" id="CAL73147.1"/>
    </source>
</evidence>
<dbReference type="SMR" id="A0A0H3M8U4"/>
<dbReference type="HOGENOM" id="CLU_000243_0_0_11"/>
<proteinExistence type="inferred from homology"/>
<dbReference type="GO" id="GO:0052572">
    <property type="term" value="P:response to host immune response"/>
    <property type="evidence" value="ECO:0007669"/>
    <property type="project" value="TreeGrafter"/>
</dbReference>
<evidence type="ECO:0000256" key="1">
    <source>
        <dbReference type="ARBA" id="ARBA00010652"/>
    </source>
</evidence>
<protein>
    <submittedName>
        <fullName evidence="5">PPE family protein</fullName>
    </submittedName>
</protein>
<evidence type="ECO:0000259" key="4">
    <source>
        <dbReference type="Pfam" id="PF12484"/>
    </source>
</evidence>
<comment type="similarity">
    <text evidence="1">Belongs to the mycobacterial PPE family.</text>
</comment>
<dbReference type="Pfam" id="PF00823">
    <property type="entry name" value="PPE"/>
    <property type="match status" value="1"/>
</dbReference>
<dbReference type="InterPro" id="IPR038332">
    <property type="entry name" value="PPE_sf"/>
</dbReference>
<dbReference type="Pfam" id="PF12484">
    <property type="entry name" value="PPE-SVP"/>
    <property type="match status" value="1"/>
</dbReference>
<dbReference type="PANTHER" id="PTHR46766">
    <property type="entry name" value="GLUTAMINE-RICH PROTEIN 2"/>
    <property type="match status" value="1"/>
</dbReference>
<dbReference type="InterPro" id="IPR022171">
    <property type="entry name" value="PPE_C"/>
</dbReference>
<sequence length="381" mass="38408">MDYAFLPPEINSARMYSGPGPNSMLVAAASWDALAAELASAAENYGSVIARLTGMHWWGPASTSMLAMSAPYVEWLERTAAQTKQTATQARAAAAAFEQAHAMTVPPALVTANRAELKALIASNLLGQNTAAIAAIEAQYAEMWAQDAAAMYGYATTSAAARQLTPFSSPQQTTNPAGLAAQNAAVTQAATNSAGNTPTALSQLSSFLSQAVKAPTGWPNILPDDFTILDGILAAYATVGVTQDIESICAGIIGAENNLGLLGAASENPAELAPGAFGIDAALSSAEKGAAASMHDAVLASAGRAGSIGPMSVPPSWATPSSTPVSALSGAGLTTLDGTDVAEHGTPGLPGVPAGTDKRASGVIPRYGVRLTVMSRPPAAG</sequence>
<dbReference type="AlphaFoldDB" id="A0A0H3M8U4"/>
<dbReference type="PANTHER" id="PTHR46766:SF1">
    <property type="entry name" value="GLUTAMINE-RICH PROTEIN 2"/>
    <property type="match status" value="1"/>
</dbReference>
<name>A0A0H3M8U4_MYCBP</name>
<feature type="region of interest" description="Disordered" evidence="2">
    <location>
        <begin position="313"/>
        <end position="357"/>
    </location>
</feature>
<dbReference type="EMBL" id="AM408590">
    <property type="protein sequence ID" value="CAL73147.1"/>
    <property type="molecule type" value="Genomic_DNA"/>
</dbReference>
<evidence type="ECO:0000313" key="6">
    <source>
        <dbReference type="Proteomes" id="UP000001472"/>
    </source>
</evidence>
<reference evidence="5 6" key="1">
    <citation type="journal article" date="2007" name="Proc. Natl. Acad. Sci. U.S.A.">
        <title>Genome plasticity of BCG and impact on vaccine efficacy.</title>
        <authorList>
            <person name="Brosch R."/>
            <person name="Gordon S.V."/>
            <person name="Garnier T."/>
            <person name="Eiglmeier K."/>
            <person name="Frigui W."/>
            <person name="Valenti P."/>
            <person name="Dos Santos S."/>
            <person name="Duthoy S."/>
            <person name="Lacroix C."/>
            <person name="Garcia-Pelayo C."/>
            <person name="Inwald J.K."/>
            <person name="Golby P."/>
            <person name="Garcia J.N."/>
            <person name="Hewinson R.G."/>
            <person name="Behr M.A."/>
            <person name="Quail M.A."/>
            <person name="Churcher C."/>
            <person name="Barrell B.G."/>
            <person name="Parkhill J."/>
            <person name="Cole S.T."/>
        </authorList>
    </citation>
    <scope>NUCLEOTIDE SEQUENCE [LARGE SCALE GENOMIC DNA]</scope>
    <source>
        <strain evidence="6">BCG / Pasteur 1173P2</strain>
    </source>
</reference>
<dbReference type="Proteomes" id="UP000001472">
    <property type="component" value="Chromosome"/>
</dbReference>
<organism evidence="5 6">
    <name type="scientific">Mycobacterium bovis (strain BCG / Pasteur 1173P2)</name>
    <dbReference type="NCBI Taxonomy" id="410289"/>
    <lineage>
        <taxon>Bacteria</taxon>
        <taxon>Bacillati</taxon>
        <taxon>Actinomycetota</taxon>
        <taxon>Actinomycetes</taxon>
        <taxon>Mycobacteriales</taxon>
        <taxon>Mycobacteriaceae</taxon>
        <taxon>Mycobacterium</taxon>
        <taxon>Mycobacterium tuberculosis complex</taxon>
    </lineage>
</organism>
<feature type="domain" description="PPE family C-terminal" evidence="4">
    <location>
        <begin position="300"/>
        <end position="377"/>
    </location>
</feature>
<dbReference type="RefSeq" id="WP_011799322.1">
    <property type="nucleotide sequence ID" value="NC_008769.1"/>
</dbReference>
<evidence type="ECO:0000256" key="2">
    <source>
        <dbReference type="SAM" id="MobiDB-lite"/>
    </source>
</evidence>
<accession>A0A0H3M8U4</accession>